<proteinExistence type="predicted"/>
<dbReference type="VEuPathDB" id="FungiDB:CCM_09058"/>
<dbReference type="Proteomes" id="UP000001610">
    <property type="component" value="Unassembled WGS sequence"/>
</dbReference>
<evidence type="ECO:0000256" key="1">
    <source>
        <dbReference type="SAM" id="MobiDB-lite"/>
    </source>
</evidence>
<dbReference type="Pfam" id="PF20516">
    <property type="entry name" value="PDDEXK_12"/>
    <property type="match status" value="1"/>
</dbReference>
<feature type="compositionally biased region" description="Basic and acidic residues" evidence="1">
    <location>
        <begin position="16"/>
        <end position="26"/>
    </location>
</feature>
<sequence length="458" mass="51478">MSGSSAVHLWLSGLPDAKRSLKRPREPNMVTPPRSCLQTERSQSPSKRKMDKDADEDNGGSTISRSGIALSPQPFLPSLVMRPGSIHPASIGHSSVASFVSPRLQRLDKPVLYRPIDDDDPDFEELPKDVRQLHNNILAVTIDRIDIYPAEIRAQIESLLTLRPPPDCAYRKLEKETDHNRERLAQGTGKTDGPFFNFLPLSPLFADRLETTTLPARFALAELYQLRTIESLAKECLALRRSEAAWNALVHGPLLKLALSRQHGSVFYEYATSARILPSFRPSLITREVSEGKMVDFVLAPRLSADLDSAIQNRLIELSRQSTSSTLASAQLFVNQTDYTPLMRSPLAVSIETKVAGASPEEGRLHLGIWTASWYKRMEMLGIDRLPTLPLILVCDHQWSLYFAIDCLDRIEIRGPLQIGMTDHLTRIYALLAVLRLLSTWIDTTFRSWVTNTFITRC</sequence>
<feature type="domain" description="PD-(D/E)XK nuclease-like" evidence="2">
    <location>
        <begin position="218"/>
        <end position="447"/>
    </location>
</feature>
<dbReference type="KEGG" id="cmt:CCM_09058"/>
<evidence type="ECO:0000313" key="3">
    <source>
        <dbReference type="EMBL" id="EGX89010.1"/>
    </source>
</evidence>
<feature type="compositionally biased region" description="Polar residues" evidence="1">
    <location>
        <begin position="36"/>
        <end position="45"/>
    </location>
</feature>
<keyword evidence="4" id="KW-1185">Reference proteome</keyword>
<gene>
    <name evidence="3" type="ORF">CCM_09058</name>
</gene>
<accession>G3JT14</accession>
<name>G3JT14_CORMM</name>
<dbReference type="AlphaFoldDB" id="G3JT14"/>
<feature type="region of interest" description="Disordered" evidence="1">
    <location>
        <begin position="13"/>
        <end position="69"/>
    </location>
</feature>
<dbReference type="GeneID" id="18171061"/>
<dbReference type="OMA" id="WENATSA"/>
<reference evidence="3 4" key="1">
    <citation type="journal article" date="2011" name="Genome Biol.">
        <title>Genome sequence of the insect pathogenic fungus Cordyceps militaris, a valued traditional Chinese medicine.</title>
        <authorList>
            <person name="Zheng P."/>
            <person name="Xia Y."/>
            <person name="Xiao G."/>
            <person name="Xiong C."/>
            <person name="Hu X."/>
            <person name="Zhang S."/>
            <person name="Zheng H."/>
            <person name="Huang Y."/>
            <person name="Zhou Y."/>
            <person name="Wang S."/>
            <person name="Zhao G.P."/>
            <person name="Liu X."/>
            <person name="St Leger R.J."/>
            <person name="Wang C."/>
        </authorList>
    </citation>
    <scope>NUCLEOTIDE SEQUENCE [LARGE SCALE GENOMIC DNA]</scope>
    <source>
        <strain evidence="3 4">CM01</strain>
    </source>
</reference>
<dbReference type="HOGENOM" id="CLU_027219_5_1_1"/>
<dbReference type="eggNOG" id="ENOG502SSXD">
    <property type="taxonomic scope" value="Eukaryota"/>
</dbReference>
<dbReference type="OrthoDB" id="5244165at2759"/>
<dbReference type="InParanoid" id="G3JT14"/>
<protein>
    <recommendedName>
        <fullName evidence="2">PD-(D/E)XK nuclease-like domain-containing protein</fullName>
    </recommendedName>
</protein>
<organism evidence="3 4">
    <name type="scientific">Cordyceps militaris (strain CM01)</name>
    <name type="common">Caterpillar fungus</name>
    <dbReference type="NCBI Taxonomy" id="983644"/>
    <lineage>
        <taxon>Eukaryota</taxon>
        <taxon>Fungi</taxon>
        <taxon>Dikarya</taxon>
        <taxon>Ascomycota</taxon>
        <taxon>Pezizomycotina</taxon>
        <taxon>Sordariomycetes</taxon>
        <taxon>Hypocreomycetidae</taxon>
        <taxon>Hypocreales</taxon>
        <taxon>Cordycipitaceae</taxon>
        <taxon>Cordyceps</taxon>
    </lineage>
</organism>
<dbReference type="EMBL" id="JH126405">
    <property type="protein sequence ID" value="EGX89010.1"/>
    <property type="molecule type" value="Genomic_DNA"/>
</dbReference>
<evidence type="ECO:0000313" key="4">
    <source>
        <dbReference type="Proteomes" id="UP000001610"/>
    </source>
</evidence>
<evidence type="ECO:0000259" key="2">
    <source>
        <dbReference type="Pfam" id="PF20516"/>
    </source>
</evidence>
<dbReference type="InterPro" id="IPR046797">
    <property type="entry name" value="PDDEXK_12"/>
</dbReference>
<dbReference type="RefSeq" id="XP_006674255.1">
    <property type="nucleotide sequence ID" value="XM_006674192.1"/>
</dbReference>